<feature type="domain" description="NolW-like" evidence="14">
    <location>
        <begin position="272"/>
        <end position="363"/>
    </location>
</feature>
<gene>
    <name evidence="16" type="primary">xcpQ</name>
    <name evidence="16" type="ORF">GCM10007418_02960</name>
</gene>
<comment type="caution">
    <text evidence="16">The sequence shown here is derived from an EMBL/GenBank/DDBJ whole genome shotgun (WGS) entry which is preliminary data.</text>
</comment>
<keyword evidence="3 10" id="KW-0813">Transport</keyword>
<keyword evidence="17" id="KW-1185">Reference proteome</keyword>
<evidence type="ECO:0000259" key="13">
    <source>
        <dbReference type="Pfam" id="PF00263"/>
    </source>
</evidence>
<dbReference type="EMBL" id="BMFF01000001">
    <property type="protein sequence ID" value="GGC86607.1"/>
    <property type="molecule type" value="Genomic_DNA"/>
</dbReference>
<evidence type="ECO:0000259" key="15">
    <source>
        <dbReference type="Pfam" id="PF21305"/>
    </source>
</evidence>
<evidence type="ECO:0000256" key="10">
    <source>
        <dbReference type="RuleBase" id="RU004004"/>
    </source>
</evidence>
<feature type="domain" description="NolW-like" evidence="14">
    <location>
        <begin position="201"/>
        <end position="267"/>
    </location>
</feature>
<dbReference type="InterPro" id="IPR050810">
    <property type="entry name" value="Bact_Secretion_Sys_Channel"/>
</dbReference>
<keyword evidence="7" id="KW-0653">Protein transport</keyword>
<dbReference type="InterPro" id="IPR049371">
    <property type="entry name" value="GspD-like_N0"/>
</dbReference>
<dbReference type="PRINTS" id="PR00811">
    <property type="entry name" value="BCTERIALGSPD"/>
</dbReference>
<dbReference type="InterPro" id="IPR038591">
    <property type="entry name" value="NolW-like_sf"/>
</dbReference>
<dbReference type="PANTHER" id="PTHR30332">
    <property type="entry name" value="PROBABLE GENERAL SECRETION PATHWAY PROTEIN D"/>
    <property type="match status" value="1"/>
</dbReference>
<comment type="subcellular location">
    <subcellularLocation>
        <location evidence="1 10">Cell outer membrane</location>
    </subcellularLocation>
</comment>
<evidence type="ECO:0000256" key="9">
    <source>
        <dbReference type="ARBA" id="ARBA00023237"/>
    </source>
</evidence>
<reference evidence="17" key="1">
    <citation type="journal article" date="2019" name="Int. J. Syst. Evol. Microbiol.">
        <title>The Global Catalogue of Microorganisms (GCM) 10K type strain sequencing project: providing services to taxonomists for standard genome sequencing and annotation.</title>
        <authorList>
            <consortium name="The Broad Institute Genomics Platform"/>
            <consortium name="The Broad Institute Genome Sequencing Center for Infectious Disease"/>
            <person name="Wu L."/>
            <person name="Ma J."/>
        </authorList>
    </citation>
    <scope>NUCLEOTIDE SEQUENCE [LARGE SCALE GENOMIC DNA]</scope>
    <source>
        <strain evidence="17">CGMCC 1.12482</strain>
    </source>
</reference>
<accession>A0ABQ1NWI9</accession>
<proteinExistence type="inferred from homology"/>
<evidence type="ECO:0000256" key="1">
    <source>
        <dbReference type="ARBA" id="ARBA00004442"/>
    </source>
</evidence>
<evidence type="ECO:0000313" key="16">
    <source>
        <dbReference type="EMBL" id="GGC86607.1"/>
    </source>
</evidence>
<evidence type="ECO:0000259" key="14">
    <source>
        <dbReference type="Pfam" id="PF03958"/>
    </source>
</evidence>
<dbReference type="Proteomes" id="UP000638188">
    <property type="component" value="Unassembled WGS sequence"/>
</dbReference>
<feature type="domain" description="NolW-like" evidence="14">
    <location>
        <begin position="137"/>
        <end position="196"/>
    </location>
</feature>
<feature type="domain" description="Type II/III secretion system secretin-like" evidence="13">
    <location>
        <begin position="451"/>
        <end position="613"/>
    </location>
</feature>
<evidence type="ECO:0000256" key="4">
    <source>
        <dbReference type="ARBA" id="ARBA00022452"/>
    </source>
</evidence>
<evidence type="ECO:0000256" key="11">
    <source>
        <dbReference type="SAM" id="MobiDB-lite"/>
    </source>
</evidence>
<keyword evidence="8" id="KW-0472">Membrane</keyword>
<dbReference type="InterPro" id="IPR005644">
    <property type="entry name" value="NolW-like"/>
</dbReference>
<feature type="signal peptide" evidence="12">
    <location>
        <begin position="1"/>
        <end position="27"/>
    </location>
</feature>
<evidence type="ECO:0000256" key="3">
    <source>
        <dbReference type="ARBA" id="ARBA00022448"/>
    </source>
</evidence>
<keyword evidence="5" id="KW-0812">Transmembrane</keyword>
<evidence type="ECO:0000256" key="8">
    <source>
        <dbReference type="ARBA" id="ARBA00023136"/>
    </source>
</evidence>
<keyword evidence="4" id="KW-1134">Transmembrane beta strand</keyword>
<dbReference type="PANTHER" id="PTHR30332:SF24">
    <property type="entry name" value="SECRETIN GSPD-RELATED"/>
    <property type="match status" value="1"/>
</dbReference>
<evidence type="ECO:0000256" key="7">
    <source>
        <dbReference type="ARBA" id="ARBA00022927"/>
    </source>
</evidence>
<evidence type="ECO:0000256" key="2">
    <source>
        <dbReference type="ARBA" id="ARBA00006980"/>
    </source>
</evidence>
<comment type="similarity">
    <text evidence="2">Belongs to the bacterial secretin family. GSP D subfamily.</text>
</comment>
<sequence>MLMLSRFARRAVPLALGLSLLSVAVQAQTPDFAGDPNEELVLNLRDAEINGLIEIVSQETGINFIVDPRVRGQVNVVSGQPVKRGELYNLFLGVLKTYGFAAVTGADGVVRILPEVQAKENEVSNLQSDSRGDEIITHVISVKHINAGQLVRILRPLVPKGGHLAAAAESNSLVIADTAANVRRIQALIERIDLESMEDFEIVALEHASASDVVRVLQTLDAPTPGEDFTKRPGIIADQRTNTVILRGDPQSRGSLRDIIKRLDMPAEDGATQVHYLRYAKAEQVAEVLRGIVEGRVVPGTGAASGVQSSDGSGMTGGSLNNQQSNIRVEAHESTNSVVIYGPAELSREMASIIRQLDIRRAQVLVEAVIAEVSYDRAKELGVQWGIGSENGGVGIINFNRGASGGIVNLAASGSAFLDGDVTAPPSLGDGLSLGGFGNIGSTQIALLVSALQGDSSSNILSTPSLMTLDNEEAEIVVGQNVPFIVGRSIEDSGQAFDTIERQDVGIKLRIKPQINEGSAVRLEIEQEVSQIAAGATGAADIITNKRSLKTHVMVDDNQLIVLGGLIDDQLVETRDKVPGLGDIPGLGRLFRYDTARTEKRNLMVFLRPVIIRDAATAADLTQSKYTYIRDRQVDAQNRQESMLPDARPILPDWNYLLSLPPPFENAMTGTSAAPASLSIPTPPSAGQ</sequence>
<feature type="region of interest" description="Disordered" evidence="11">
    <location>
        <begin position="669"/>
        <end position="688"/>
    </location>
</feature>
<feature type="domain" description="GspD-like N0" evidence="15">
    <location>
        <begin position="42"/>
        <end position="112"/>
    </location>
</feature>
<organism evidence="16 17">
    <name type="scientific">Halopseudomonas salina</name>
    <dbReference type="NCBI Taxonomy" id="1323744"/>
    <lineage>
        <taxon>Bacteria</taxon>
        <taxon>Pseudomonadati</taxon>
        <taxon>Pseudomonadota</taxon>
        <taxon>Gammaproteobacteria</taxon>
        <taxon>Pseudomonadales</taxon>
        <taxon>Pseudomonadaceae</taxon>
        <taxon>Halopseudomonas</taxon>
    </lineage>
</organism>
<name>A0ABQ1NWI9_9GAMM</name>
<evidence type="ECO:0000256" key="5">
    <source>
        <dbReference type="ARBA" id="ARBA00022692"/>
    </source>
</evidence>
<dbReference type="Pfam" id="PF00263">
    <property type="entry name" value="Secretin"/>
    <property type="match status" value="1"/>
</dbReference>
<protein>
    <submittedName>
        <fullName evidence="16">Type II secretion system protein GspD</fullName>
    </submittedName>
</protein>
<dbReference type="Gene3D" id="3.30.1370.120">
    <property type="match status" value="3"/>
</dbReference>
<dbReference type="InterPro" id="IPR004846">
    <property type="entry name" value="T2SS/T3SS_dom"/>
</dbReference>
<feature type="region of interest" description="Disordered" evidence="11">
    <location>
        <begin position="302"/>
        <end position="322"/>
    </location>
</feature>
<feature type="chain" id="PRO_5045786861" evidence="12">
    <location>
        <begin position="28"/>
        <end position="688"/>
    </location>
</feature>
<feature type="compositionally biased region" description="Polar residues" evidence="11">
    <location>
        <begin position="306"/>
        <end position="322"/>
    </location>
</feature>
<keyword evidence="6 12" id="KW-0732">Signal</keyword>
<evidence type="ECO:0000256" key="6">
    <source>
        <dbReference type="ARBA" id="ARBA00022729"/>
    </source>
</evidence>
<evidence type="ECO:0000256" key="12">
    <source>
        <dbReference type="SAM" id="SignalP"/>
    </source>
</evidence>
<dbReference type="Pfam" id="PF21305">
    <property type="entry name" value="type_II_gspD_N0"/>
    <property type="match status" value="1"/>
</dbReference>
<dbReference type="InterPro" id="IPR013356">
    <property type="entry name" value="T2SS_GspD"/>
</dbReference>
<dbReference type="NCBIfam" id="TIGR02517">
    <property type="entry name" value="type_II_gspD"/>
    <property type="match status" value="1"/>
</dbReference>
<dbReference type="Pfam" id="PF03958">
    <property type="entry name" value="Secretin_N"/>
    <property type="match status" value="3"/>
</dbReference>
<dbReference type="InterPro" id="IPR001775">
    <property type="entry name" value="GspD/PilQ"/>
</dbReference>
<evidence type="ECO:0000313" key="17">
    <source>
        <dbReference type="Proteomes" id="UP000638188"/>
    </source>
</evidence>
<keyword evidence="9" id="KW-0998">Cell outer membrane</keyword>
<dbReference type="RefSeq" id="WP_223825440.1">
    <property type="nucleotide sequence ID" value="NZ_BMFF01000001.1"/>
</dbReference>